<dbReference type="InterPro" id="IPR003959">
    <property type="entry name" value="ATPase_AAA_core"/>
</dbReference>
<dbReference type="InterPro" id="IPR027417">
    <property type="entry name" value="P-loop_NTPase"/>
</dbReference>
<accession>A0A3N4ZM34</accession>
<comment type="caution">
    <text evidence="2">The sequence shown here is derived from an EMBL/GenBank/DDBJ whole genome shotgun (WGS) entry which is preliminary data.</text>
</comment>
<feature type="domain" description="ATPase AAA-type core" evidence="1">
    <location>
        <begin position="58"/>
        <end position="178"/>
    </location>
</feature>
<evidence type="ECO:0000313" key="2">
    <source>
        <dbReference type="EMBL" id="RPF20991.1"/>
    </source>
</evidence>
<gene>
    <name evidence="2" type="ORF">EDD34_1600</name>
</gene>
<proteinExistence type="predicted"/>
<reference evidence="2 3" key="1">
    <citation type="submission" date="2018-11" db="EMBL/GenBank/DDBJ databases">
        <title>Sequencing the genomes of 1000 actinobacteria strains.</title>
        <authorList>
            <person name="Klenk H.-P."/>
        </authorList>
    </citation>
    <scope>NUCLEOTIDE SEQUENCE [LARGE SCALE GENOMIC DNA]</scope>
    <source>
        <strain evidence="2 3">DSM 15700</strain>
    </source>
</reference>
<sequence>MTAFTAGPQHVVDGVDYVEDVSFFNTAGPCDPAKHYMVPAAERLSDVSALIERELYLVVHAPRQTGKTTTIRALAKELTASGKYAALAFSCQAAGAAQDDYVAAQDAILGAIRQRALIDLPEELRPPEWPESAALMKINAGLSAWAEVCPRPIVLFMDEIDSVIGTSLISVLRQIRDGYEIRPEAFPSSIVLCGLRDVRDYKAASGGDPTRLSSASPFNIKAESLRLGNFTRDDIAELYGQHTLDTGQEFTPQALDAVYEATGGQPWLVNALADEMTASFKMAVPLSEPVTAEHVAVARERLIRARATHLDSLVDKLREPRVKRIIQPLIAGGFTAAGGEYNDDLSYVTDLGLVARDKPVRVANSIYREVIVRVLAAWTEDNIETDPRTFVRDDGTLDIDLLLSEFTEFWRENGEVLTEGASYKEVAAQLVLMGYLHRAINGHGFIDREYGVGRRRIDLLIRWPWISSDGTRHVQKQVLELKVWRSRSGDPLEQGLAQIDGYLDRTAQDSGVLVIFDQRKNAPDIHERISRTTETTPTGKQVTLLRL</sequence>
<dbReference type="RefSeq" id="WP_123814095.1">
    <property type="nucleotide sequence ID" value="NZ_RKQZ01000001.1"/>
</dbReference>
<name>A0A3N4ZM34_9MICO</name>
<keyword evidence="3" id="KW-1185">Reference proteome</keyword>
<dbReference type="Proteomes" id="UP000280501">
    <property type="component" value="Unassembled WGS sequence"/>
</dbReference>
<organism evidence="2 3">
    <name type="scientific">Myceligenerans xiligouense</name>
    <dbReference type="NCBI Taxonomy" id="253184"/>
    <lineage>
        <taxon>Bacteria</taxon>
        <taxon>Bacillati</taxon>
        <taxon>Actinomycetota</taxon>
        <taxon>Actinomycetes</taxon>
        <taxon>Micrococcales</taxon>
        <taxon>Promicromonosporaceae</taxon>
        <taxon>Myceligenerans</taxon>
    </lineage>
</organism>
<protein>
    <submittedName>
        <fullName evidence="2">ATPase family protein associated with various cellular activities (AAA)</fullName>
    </submittedName>
</protein>
<dbReference type="Gene3D" id="3.40.50.300">
    <property type="entry name" value="P-loop containing nucleotide triphosphate hydrolases"/>
    <property type="match status" value="1"/>
</dbReference>
<evidence type="ECO:0000259" key="1">
    <source>
        <dbReference type="Pfam" id="PF00004"/>
    </source>
</evidence>
<dbReference type="EMBL" id="RKQZ01000001">
    <property type="protein sequence ID" value="RPF20991.1"/>
    <property type="molecule type" value="Genomic_DNA"/>
</dbReference>
<dbReference type="SUPFAM" id="SSF52540">
    <property type="entry name" value="P-loop containing nucleoside triphosphate hydrolases"/>
    <property type="match status" value="1"/>
</dbReference>
<dbReference type="Pfam" id="PF00004">
    <property type="entry name" value="AAA"/>
    <property type="match status" value="1"/>
</dbReference>
<dbReference type="GO" id="GO:0016887">
    <property type="term" value="F:ATP hydrolysis activity"/>
    <property type="evidence" value="ECO:0007669"/>
    <property type="project" value="InterPro"/>
</dbReference>
<dbReference type="AlphaFoldDB" id="A0A3N4ZM34"/>
<dbReference type="OrthoDB" id="2020141at2"/>
<evidence type="ECO:0000313" key="3">
    <source>
        <dbReference type="Proteomes" id="UP000280501"/>
    </source>
</evidence>
<dbReference type="GO" id="GO:0005524">
    <property type="term" value="F:ATP binding"/>
    <property type="evidence" value="ECO:0007669"/>
    <property type="project" value="InterPro"/>
</dbReference>